<comment type="caution">
    <text evidence="2">The sequence shown here is derived from an EMBL/GenBank/DDBJ whole genome shotgun (WGS) entry which is preliminary data.</text>
</comment>
<sequence length="93" mass="10577">MVEGTALSPTGRGRGEGVTTYPYPDPPHPSAEALDLSPQGRGEPRSHPTKSNLTRDYYRVEDEEGRRYWVYREGLYQESEDGDPAWYLQGVFQ</sequence>
<evidence type="ECO:0000313" key="2">
    <source>
        <dbReference type="EMBL" id="ODA67463.1"/>
    </source>
</evidence>
<dbReference type="STRING" id="1177755.A7A08_01495"/>
<evidence type="ECO:0000256" key="1">
    <source>
        <dbReference type="SAM" id="MobiDB-lite"/>
    </source>
</evidence>
<name>A0A1E2RZ03_9HYPH</name>
<feature type="region of interest" description="Disordered" evidence="1">
    <location>
        <begin position="1"/>
        <end position="56"/>
    </location>
</feature>
<reference evidence="2 3" key="1">
    <citation type="submission" date="2016-07" db="EMBL/GenBank/DDBJ databases">
        <title>Draft genome sequence of Methyloligella halotolerans C2T (VKM B-2706T=CCUG 61687T=DSM 25045T), a halotolerant polyhydroxybutyrate accumulating methylotroph.</title>
        <authorList>
            <person name="Vasilenko O.V."/>
            <person name="Doronina N.V."/>
            <person name="Poroshina M.N."/>
            <person name="Tarlachkov S.V."/>
            <person name="Trotsenko Y.A."/>
        </authorList>
    </citation>
    <scope>NUCLEOTIDE SEQUENCE [LARGE SCALE GENOMIC DNA]</scope>
    <source>
        <strain evidence="2 3">VKM B-2706</strain>
    </source>
</reference>
<gene>
    <name evidence="2" type="ORF">A7A08_01495</name>
</gene>
<keyword evidence="3" id="KW-1185">Reference proteome</keyword>
<organism evidence="2 3">
    <name type="scientific">Methyloligella halotolerans</name>
    <dbReference type="NCBI Taxonomy" id="1177755"/>
    <lineage>
        <taxon>Bacteria</taxon>
        <taxon>Pseudomonadati</taxon>
        <taxon>Pseudomonadota</taxon>
        <taxon>Alphaproteobacteria</taxon>
        <taxon>Hyphomicrobiales</taxon>
        <taxon>Hyphomicrobiaceae</taxon>
        <taxon>Methyloligella</taxon>
    </lineage>
</organism>
<dbReference type="AlphaFoldDB" id="A0A1E2RZ03"/>
<protein>
    <submittedName>
        <fullName evidence="2">Uncharacterized protein</fullName>
    </submittedName>
</protein>
<dbReference type="EMBL" id="MASI01000003">
    <property type="protein sequence ID" value="ODA67463.1"/>
    <property type="molecule type" value="Genomic_DNA"/>
</dbReference>
<dbReference type="Proteomes" id="UP000095087">
    <property type="component" value="Unassembled WGS sequence"/>
</dbReference>
<evidence type="ECO:0000313" key="3">
    <source>
        <dbReference type="Proteomes" id="UP000095087"/>
    </source>
</evidence>
<accession>A0A1E2RZ03</accession>
<proteinExistence type="predicted"/>